<proteinExistence type="predicted"/>
<evidence type="ECO:0000313" key="2">
    <source>
        <dbReference type="Proteomes" id="UP000320496"/>
    </source>
</evidence>
<gene>
    <name evidence="1" type="ORF">Mal4_08230</name>
</gene>
<accession>A0A517Z242</accession>
<dbReference type="EMBL" id="CP036275">
    <property type="protein sequence ID" value="QDU36536.1"/>
    <property type="molecule type" value="Genomic_DNA"/>
</dbReference>
<name>A0A517Z242_9PLAN</name>
<protein>
    <submittedName>
        <fullName evidence="1">Uncharacterized protein</fullName>
    </submittedName>
</protein>
<evidence type="ECO:0000313" key="1">
    <source>
        <dbReference type="EMBL" id="QDU36536.1"/>
    </source>
</evidence>
<dbReference type="AlphaFoldDB" id="A0A517Z242"/>
<organism evidence="1 2">
    <name type="scientific">Maioricimonas rarisocia</name>
    <dbReference type="NCBI Taxonomy" id="2528026"/>
    <lineage>
        <taxon>Bacteria</taxon>
        <taxon>Pseudomonadati</taxon>
        <taxon>Planctomycetota</taxon>
        <taxon>Planctomycetia</taxon>
        <taxon>Planctomycetales</taxon>
        <taxon>Planctomycetaceae</taxon>
        <taxon>Maioricimonas</taxon>
    </lineage>
</organism>
<dbReference type="Proteomes" id="UP000320496">
    <property type="component" value="Chromosome"/>
</dbReference>
<reference evidence="1 2" key="1">
    <citation type="submission" date="2019-02" db="EMBL/GenBank/DDBJ databases">
        <title>Deep-cultivation of Planctomycetes and their phenomic and genomic characterization uncovers novel biology.</title>
        <authorList>
            <person name="Wiegand S."/>
            <person name="Jogler M."/>
            <person name="Boedeker C."/>
            <person name="Pinto D."/>
            <person name="Vollmers J."/>
            <person name="Rivas-Marin E."/>
            <person name="Kohn T."/>
            <person name="Peeters S.H."/>
            <person name="Heuer A."/>
            <person name="Rast P."/>
            <person name="Oberbeckmann S."/>
            <person name="Bunk B."/>
            <person name="Jeske O."/>
            <person name="Meyerdierks A."/>
            <person name="Storesund J.E."/>
            <person name="Kallscheuer N."/>
            <person name="Luecker S."/>
            <person name="Lage O.M."/>
            <person name="Pohl T."/>
            <person name="Merkel B.J."/>
            <person name="Hornburger P."/>
            <person name="Mueller R.-W."/>
            <person name="Bruemmer F."/>
            <person name="Labrenz M."/>
            <person name="Spormann A.M."/>
            <person name="Op den Camp H."/>
            <person name="Overmann J."/>
            <person name="Amann R."/>
            <person name="Jetten M.S.M."/>
            <person name="Mascher T."/>
            <person name="Medema M.H."/>
            <person name="Devos D.P."/>
            <person name="Kaster A.-K."/>
            <person name="Ovreas L."/>
            <person name="Rohde M."/>
            <person name="Galperin M.Y."/>
            <person name="Jogler C."/>
        </authorList>
    </citation>
    <scope>NUCLEOTIDE SEQUENCE [LARGE SCALE GENOMIC DNA]</scope>
    <source>
        <strain evidence="1 2">Mal4</strain>
    </source>
</reference>
<dbReference type="KEGG" id="mri:Mal4_08230"/>
<sequence>MSIDHTANAKRWALLSRLLKRTQAGKLKWNPLGDSDSKFLTAVSDYTITIDQDDDREPMEGSVRIVVRNYSDRVVEQFDEYDVEAPEGTSSEPASRLFSALFDAARRQAFDSDAAISDLLKQLGDDD</sequence>
<dbReference type="RefSeq" id="WP_145367187.1">
    <property type="nucleotide sequence ID" value="NZ_CP036275.1"/>
</dbReference>
<keyword evidence="2" id="KW-1185">Reference proteome</keyword>